<keyword evidence="9" id="KW-0418">Kinase</keyword>
<evidence type="ECO:0000256" key="12">
    <source>
        <dbReference type="ARBA" id="ARBA00032092"/>
    </source>
</evidence>
<dbReference type="Gene3D" id="3.40.1160.10">
    <property type="entry name" value="Acetylglutamate kinase-like"/>
    <property type="match status" value="1"/>
</dbReference>
<dbReference type="PANTHER" id="PTHR42833:SF4">
    <property type="entry name" value="URIDYLATE KINASE PUMPKIN, CHLOROPLASTIC"/>
    <property type="match status" value="1"/>
</dbReference>
<dbReference type="NCBIfam" id="TIGR02076">
    <property type="entry name" value="pyrH_arch"/>
    <property type="match status" value="1"/>
</dbReference>
<evidence type="ECO:0000256" key="2">
    <source>
        <dbReference type="ARBA" id="ARBA00004791"/>
    </source>
</evidence>
<gene>
    <name evidence="15" type="ORF">A3G00_00195</name>
</gene>
<keyword evidence="10" id="KW-0067">ATP-binding</keyword>
<comment type="catalytic activity">
    <reaction evidence="13">
        <text>UMP + ATP = UDP + ADP</text>
        <dbReference type="Rhea" id="RHEA:24400"/>
        <dbReference type="ChEBI" id="CHEBI:30616"/>
        <dbReference type="ChEBI" id="CHEBI:57865"/>
        <dbReference type="ChEBI" id="CHEBI:58223"/>
        <dbReference type="ChEBI" id="CHEBI:456216"/>
        <dbReference type="EC" id="2.7.4.22"/>
    </reaction>
</comment>
<dbReference type="InterPro" id="IPR036393">
    <property type="entry name" value="AceGlu_kinase-like_sf"/>
</dbReference>
<proteinExistence type="inferred from homology"/>
<dbReference type="GO" id="GO:0006225">
    <property type="term" value="P:UDP biosynthetic process"/>
    <property type="evidence" value="ECO:0007669"/>
    <property type="project" value="TreeGrafter"/>
</dbReference>
<accession>A0A1F6MSP7</accession>
<dbReference type="Proteomes" id="UP000178347">
    <property type="component" value="Unassembled WGS sequence"/>
</dbReference>
<dbReference type="SUPFAM" id="SSF53633">
    <property type="entry name" value="Carbamate kinase-like"/>
    <property type="match status" value="1"/>
</dbReference>
<feature type="domain" description="Aspartate/glutamate/uridylate kinase" evidence="14">
    <location>
        <begin position="5"/>
        <end position="206"/>
    </location>
</feature>
<evidence type="ECO:0000256" key="11">
    <source>
        <dbReference type="ARBA" id="ARBA00022975"/>
    </source>
</evidence>
<dbReference type="InterPro" id="IPR011818">
    <property type="entry name" value="Uridylate_kinase_arch/spir"/>
</dbReference>
<dbReference type="STRING" id="1798692.A3G00_00195"/>
<comment type="subcellular location">
    <subcellularLocation>
        <location evidence="1">Cytoplasm</location>
    </subcellularLocation>
</comment>
<keyword evidence="6" id="KW-0963">Cytoplasm</keyword>
<dbReference type="GO" id="GO:0005737">
    <property type="term" value="C:cytoplasm"/>
    <property type="evidence" value="ECO:0007669"/>
    <property type="project" value="UniProtKB-SubCell"/>
</dbReference>
<comment type="caution">
    <text evidence="15">The sequence shown here is derived from an EMBL/GenBank/DDBJ whole genome shotgun (WGS) entry which is preliminary data.</text>
</comment>
<dbReference type="EMBL" id="MFQN01000014">
    <property type="protein sequence ID" value="OGH74463.1"/>
    <property type="molecule type" value="Genomic_DNA"/>
</dbReference>
<organism evidence="15 16">
    <name type="scientific">Candidatus Magasanikbacteria bacterium RIFCSPLOWO2_12_FULL_43_12</name>
    <dbReference type="NCBI Taxonomy" id="1798692"/>
    <lineage>
        <taxon>Bacteria</taxon>
        <taxon>Candidatus Magasanikiibacteriota</taxon>
    </lineage>
</organism>
<evidence type="ECO:0000256" key="10">
    <source>
        <dbReference type="ARBA" id="ARBA00022840"/>
    </source>
</evidence>
<dbReference type="UniPathway" id="UPA00159">
    <property type="reaction ID" value="UER00275"/>
</dbReference>
<name>A0A1F6MSP7_9BACT</name>
<dbReference type="PIRSF" id="PIRSF005650">
    <property type="entry name" value="Uridylate_kin"/>
    <property type="match status" value="1"/>
</dbReference>
<dbReference type="GO" id="GO:0005524">
    <property type="term" value="F:ATP binding"/>
    <property type="evidence" value="ECO:0007669"/>
    <property type="project" value="UniProtKB-KW"/>
</dbReference>
<evidence type="ECO:0000256" key="9">
    <source>
        <dbReference type="ARBA" id="ARBA00022777"/>
    </source>
</evidence>
<dbReference type="InterPro" id="IPR001048">
    <property type="entry name" value="Asp/Glu/Uridylate_kinase"/>
</dbReference>
<evidence type="ECO:0000256" key="8">
    <source>
        <dbReference type="ARBA" id="ARBA00022741"/>
    </source>
</evidence>
<evidence type="ECO:0000256" key="3">
    <source>
        <dbReference type="ARBA" id="ARBA00007614"/>
    </source>
</evidence>
<dbReference type="PANTHER" id="PTHR42833">
    <property type="entry name" value="URIDYLATE KINASE"/>
    <property type="match status" value="1"/>
</dbReference>
<keyword evidence="11" id="KW-0665">Pyrimidine biosynthesis</keyword>
<dbReference type="GO" id="GO:0044210">
    <property type="term" value="P:'de novo' CTP biosynthetic process"/>
    <property type="evidence" value="ECO:0007669"/>
    <property type="project" value="UniProtKB-UniPathway"/>
</dbReference>
<keyword evidence="7" id="KW-0808">Transferase</keyword>
<comment type="pathway">
    <text evidence="2">Pyrimidine metabolism; CTP biosynthesis via de novo pathway; UDP from UMP (UMPK route): step 1/1.</text>
</comment>
<protein>
    <recommendedName>
        <fullName evidence="5">Uridylate kinase</fullName>
        <ecNumber evidence="4">2.7.4.22</ecNumber>
    </recommendedName>
    <alternativeName>
        <fullName evidence="12">Uridine monophosphate kinase</fullName>
    </alternativeName>
</protein>
<reference evidence="15 16" key="1">
    <citation type="journal article" date="2016" name="Nat. Commun.">
        <title>Thousands of microbial genomes shed light on interconnected biogeochemical processes in an aquifer system.</title>
        <authorList>
            <person name="Anantharaman K."/>
            <person name="Brown C.T."/>
            <person name="Hug L.A."/>
            <person name="Sharon I."/>
            <person name="Castelle C.J."/>
            <person name="Probst A.J."/>
            <person name="Thomas B.C."/>
            <person name="Singh A."/>
            <person name="Wilkins M.J."/>
            <person name="Karaoz U."/>
            <person name="Brodie E.L."/>
            <person name="Williams K.H."/>
            <person name="Hubbard S.S."/>
            <person name="Banfield J.F."/>
        </authorList>
    </citation>
    <scope>NUCLEOTIDE SEQUENCE [LARGE SCALE GENOMIC DNA]</scope>
</reference>
<evidence type="ECO:0000313" key="16">
    <source>
        <dbReference type="Proteomes" id="UP000178347"/>
    </source>
</evidence>
<evidence type="ECO:0000256" key="13">
    <source>
        <dbReference type="ARBA" id="ARBA00047767"/>
    </source>
</evidence>
<evidence type="ECO:0000256" key="7">
    <source>
        <dbReference type="ARBA" id="ARBA00022679"/>
    </source>
</evidence>
<evidence type="ECO:0000313" key="15">
    <source>
        <dbReference type="EMBL" id="OGH74463.1"/>
    </source>
</evidence>
<evidence type="ECO:0000256" key="5">
    <source>
        <dbReference type="ARBA" id="ARBA00016403"/>
    </source>
</evidence>
<keyword evidence="8" id="KW-0547">Nucleotide-binding</keyword>
<dbReference type="InterPro" id="IPR011817">
    <property type="entry name" value="Uridylate_kinase"/>
</dbReference>
<evidence type="ECO:0000256" key="6">
    <source>
        <dbReference type="ARBA" id="ARBA00022490"/>
    </source>
</evidence>
<sequence length="228" mass="25467">MSYKILSVGGSIIIPKTGFDVGFLKKFRQLIFSQVKKGDKFVLVVGGGATCRAYQNALTQVIKLPNRQLHWLGIYTTWFNAEFVKLLFSGQYVYESVIKNPSKKIVTNKSIIIAGGWKPGFSTDTDSILLAKQFGAKEVINLSNIDYVYDKDPNKFANAKKIEKISWKDFRKNIVGYKWLPGKNSPFDPIASGLAEKFGLRVAIMNGNNLTEVKKALEGRGFKGTVIE</sequence>
<comment type="similarity">
    <text evidence="3">Belongs to the UMP kinase family.</text>
</comment>
<dbReference type="GO" id="GO:0033862">
    <property type="term" value="F:UMP kinase activity"/>
    <property type="evidence" value="ECO:0007669"/>
    <property type="project" value="UniProtKB-EC"/>
</dbReference>
<dbReference type="Pfam" id="PF00696">
    <property type="entry name" value="AA_kinase"/>
    <property type="match status" value="1"/>
</dbReference>
<dbReference type="AlphaFoldDB" id="A0A1F6MSP7"/>
<evidence type="ECO:0000256" key="4">
    <source>
        <dbReference type="ARBA" id="ARBA00012899"/>
    </source>
</evidence>
<evidence type="ECO:0000256" key="1">
    <source>
        <dbReference type="ARBA" id="ARBA00004496"/>
    </source>
</evidence>
<evidence type="ECO:0000259" key="14">
    <source>
        <dbReference type="Pfam" id="PF00696"/>
    </source>
</evidence>
<dbReference type="EC" id="2.7.4.22" evidence="4"/>